<name>A0A0A7NNM2_9CAUD</name>
<keyword evidence="2" id="KW-1185">Reference proteome</keyword>
<evidence type="ECO:0000313" key="2">
    <source>
        <dbReference type="Proteomes" id="UP000030922"/>
    </source>
</evidence>
<reference evidence="1 2" key="2">
    <citation type="journal article" date="2015" name="Biotechnol. Biofuels">
        <title>Bacteriophage application restores ethanol fermentation characteristics disrupted by Lactobacillus fermentum.</title>
        <authorList>
            <person name="Liu M."/>
            <person name="Bischoff K.M."/>
            <person name="Gill J.J."/>
            <person name="Mire-Criscione M.D."/>
            <person name="Berry J.D."/>
            <person name="Young R."/>
            <person name="Summer E.J."/>
        </authorList>
    </citation>
    <scope>NUCLEOTIDE SEQUENCE [LARGE SCALE GENOMIC DNA]</scope>
</reference>
<dbReference type="KEGG" id="vg:26793853"/>
<accession>A0A0A7NNM2</accession>
<dbReference type="Proteomes" id="UP000030922">
    <property type="component" value="Segment"/>
</dbReference>
<gene>
    <name evidence="1" type="ORF">LfeInf_065</name>
</gene>
<dbReference type="OrthoDB" id="13126at10239"/>
<reference evidence="2" key="1">
    <citation type="submission" date="2014-10" db="EMBL/GenBank/DDBJ databases">
        <title>Characterization of Lactobacillus fermentum phage vB_S_LfeInf.</title>
        <authorList>
            <person name="Liu M."/>
            <person name="Gill J.J."/>
            <person name="Berry J."/>
            <person name="Young R.III."/>
            <person name="Summer E.J."/>
        </authorList>
    </citation>
    <scope>NUCLEOTIDE SEQUENCE [LARGE SCALE GENOMIC DNA]</scope>
</reference>
<sequence>MENETVERLNPLYVQSQMKPIEIKYVVQLIEQHSIESIYEQSYKCPCVDPQTLQPKPDCPICHGQGFIFMHPKSLDIAFLSDQKQFSLNTQGLDQNGATLATPQVTINQVEQGIKPGDRITVPGWTTSENYIFNVDQQRLNNGIYLPYKVQSINEAYTISGGSLSRLKEGDLTLDGDFLKVTNDQLLNSTISLSLEVVKRFYVVSLEKELRYQKYLNLAQKLWALGNGTGEISSDETSDYTTLNSYLSNQQAMQMDQVKFPQVQNRDGKLIDTSKKQIYRLPPQLRLKRENLYFSNINLTNKESNGNTAITDPRVTEMNDFLGD</sequence>
<protein>
    <submittedName>
        <fullName evidence="1">Uncharacterized protein</fullName>
    </submittedName>
</protein>
<dbReference type="GeneID" id="26793853"/>
<organism evidence="1 2">
    <name type="scientific">Lactobacillus phage LfeInf</name>
    <dbReference type="NCBI Taxonomy" id="1567484"/>
    <lineage>
        <taxon>Viruses</taxon>
        <taxon>Duplodnaviria</taxon>
        <taxon>Heunggongvirae</taxon>
        <taxon>Uroviricota</taxon>
        <taxon>Caudoviricetes</taxon>
        <taxon>Herelleviridae</taxon>
        <taxon>Hopescreekvirus</taxon>
        <taxon>Hopescreekvirus LfeInf</taxon>
    </lineage>
</organism>
<dbReference type="RefSeq" id="YP_009222303.1">
    <property type="nucleotide sequence ID" value="NC_029058.1"/>
</dbReference>
<dbReference type="EMBL" id="KP054477">
    <property type="protein sequence ID" value="AIZ94691.1"/>
    <property type="molecule type" value="Genomic_DNA"/>
</dbReference>
<evidence type="ECO:0000313" key="1">
    <source>
        <dbReference type="EMBL" id="AIZ94691.1"/>
    </source>
</evidence>
<proteinExistence type="predicted"/>